<keyword evidence="6" id="KW-1185">Reference proteome</keyword>
<dbReference type="OrthoDB" id="2018059at2759"/>
<gene>
    <name evidence="5" type="ORF">C2845_PM03G31410</name>
</gene>
<dbReference type="STRING" id="4540.A0A3L6TDJ3"/>
<dbReference type="InterPro" id="IPR001356">
    <property type="entry name" value="HD"/>
</dbReference>
<protein>
    <recommendedName>
        <fullName evidence="4">Homeobox domain-containing protein</fullName>
    </recommendedName>
</protein>
<dbReference type="SMART" id="SM00389">
    <property type="entry name" value="HOX"/>
    <property type="match status" value="1"/>
</dbReference>
<feature type="DNA-binding region" description="Homeobox" evidence="2">
    <location>
        <begin position="112"/>
        <end position="175"/>
    </location>
</feature>
<feature type="compositionally biased region" description="Polar residues" evidence="3">
    <location>
        <begin position="414"/>
        <end position="424"/>
    </location>
</feature>
<feature type="compositionally biased region" description="Low complexity" evidence="3">
    <location>
        <begin position="200"/>
        <end position="220"/>
    </location>
</feature>
<dbReference type="InterPro" id="IPR009057">
    <property type="entry name" value="Homeodomain-like_sf"/>
</dbReference>
<feature type="compositionally biased region" description="Basic and acidic residues" evidence="3">
    <location>
        <begin position="1"/>
        <end position="25"/>
    </location>
</feature>
<dbReference type="AlphaFoldDB" id="A0A3L6TDJ3"/>
<accession>A0A3L6TDJ3</accession>
<dbReference type="Gene3D" id="1.10.10.60">
    <property type="entry name" value="Homeodomain-like"/>
    <property type="match status" value="1"/>
</dbReference>
<dbReference type="EMBL" id="PQIB02000002">
    <property type="protein sequence ID" value="RLN35537.1"/>
    <property type="molecule type" value="Genomic_DNA"/>
</dbReference>
<dbReference type="SUPFAM" id="SSF46689">
    <property type="entry name" value="Homeodomain-like"/>
    <property type="match status" value="1"/>
</dbReference>
<reference evidence="6" key="1">
    <citation type="journal article" date="2019" name="Nat. Commun.">
        <title>The genome of broomcorn millet.</title>
        <authorList>
            <person name="Zou C."/>
            <person name="Miki D."/>
            <person name="Li D."/>
            <person name="Tang Q."/>
            <person name="Xiao L."/>
            <person name="Rajput S."/>
            <person name="Deng P."/>
            <person name="Jia W."/>
            <person name="Huang R."/>
            <person name="Zhang M."/>
            <person name="Sun Y."/>
            <person name="Hu J."/>
            <person name="Fu X."/>
            <person name="Schnable P.S."/>
            <person name="Li F."/>
            <person name="Zhang H."/>
            <person name="Feng B."/>
            <person name="Zhu X."/>
            <person name="Liu R."/>
            <person name="Schnable J.C."/>
            <person name="Zhu J.-K."/>
            <person name="Zhang H."/>
        </authorList>
    </citation>
    <scope>NUCLEOTIDE SEQUENCE [LARGE SCALE GENOMIC DNA]</scope>
</reference>
<dbReference type="GO" id="GO:0003677">
    <property type="term" value="F:DNA binding"/>
    <property type="evidence" value="ECO:0007669"/>
    <property type="project" value="UniProtKB-UniRule"/>
</dbReference>
<proteinExistence type="predicted"/>
<feature type="region of interest" description="Disordered" evidence="3">
    <location>
        <begin position="172"/>
        <end position="224"/>
    </location>
</feature>
<comment type="caution">
    <text evidence="5">The sequence shown here is derived from an EMBL/GenBank/DDBJ whole genome shotgun (WGS) entry which is preliminary data.</text>
</comment>
<feature type="domain" description="Homeobox" evidence="4">
    <location>
        <begin position="110"/>
        <end position="174"/>
    </location>
</feature>
<dbReference type="PANTHER" id="PTHR33827:SF7">
    <property type="entry name" value="PROTEIN SAWADEE HOMEODOMAIN HOMOLOG 2"/>
    <property type="match status" value="1"/>
</dbReference>
<keyword evidence="2" id="KW-0539">Nucleus</keyword>
<dbReference type="Gene3D" id="2.30.30.140">
    <property type="match status" value="1"/>
</dbReference>
<evidence type="ECO:0000256" key="3">
    <source>
        <dbReference type="SAM" id="MobiDB-lite"/>
    </source>
</evidence>
<evidence type="ECO:0000256" key="1">
    <source>
        <dbReference type="ARBA" id="ARBA00004123"/>
    </source>
</evidence>
<dbReference type="Proteomes" id="UP000275267">
    <property type="component" value="Unassembled WGS sequence"/>
</dbReference>
<name>A0A3L6TDJ3_PANMI</name>
<feature type="compositionally biased region" description="Polar residues" evidence="3">
    <location>
        <begin position="439"/>
        <end position="448"/>
    </location>
</feature>
<organism evidence="5 6">
    <name type="scientific">Panicum miliaceum</name>
    <name type="common">Proso millet</name>
    <name type="synonym">Broomcorn millet</name>
    <dbReference type="NCBI Taxonomy" id="4540"/>
    <lineage>
        <taxon>Eukaryota</taxon>
        <taxon>Viridiplantae</taxon>
        <taxon>Streptophyta</taxon>
        <taxon>Embryophyta</taxon>
        <taxon>Tracheophyta</taxon>
        <taxon>Spermatophyta</taxon>
        <taxon>Magnoliopsida</taxon>
        <taxon>Liliopsida</taxon>
        <taxon>Poales</taxon>
        <taxon>Poaceae</taxon>
        <taxon>PACMAD clade</taxon>
        <taxon>Panicoideae</taxon>
        <taxon>Panicodae</taxon>
        <taxon>Paniceae</taxon>
        <taxon>Panicinae</taxon>
        <taxon>Panicum</taxon>
        <taxon>Panicum sect. Panicum</taxon>
    </lineage>
</organism>
<dbReference type="Gene3D" id="2.40.50.40">
    <property type="match status" value="1"/>
</dbReference>
<dbReference type="InterPro" id="IPR032001">
    <property type="entry name" value="SAWADEE_dom"/>
</dbReference>
<dbReference type="GO" id="GO:0003682">
    <property type="term" value="F:chromatin binding"/>
    <property type="evidence" value="ECO:0007669"/>
    <property type="project" value="InterPro"/>
</dbReference>
<dbReference type="CDD" id="cd00086">
    <property type="entry name" value="homeodomain"/>
    <property type="match status" value="1"/>
</dbReference>
<sequence>MAQAAQKERGRDQRPDRNPIVERGVRGAGHRPPAAHSHTHPAGGRQSLPERPPPPLPTLTASLFPIHFPRPPADPHHPVTSSATATAAVVGERAALAMGRPPSTGAPAFRFLPSEVAEMEARLQQLNNAIPSRAVLQTLADKFSASPERAGRVAIQPKQVWNWFQNRRYSHRAKTTRVAPPPAAKMTPSGADHIQHAANSSAFRAAQPSAAAAHHGSSSAGKNPVEGVQVEFEAKSARDGAWYDVAAFLSHRLFESGEPEVRVRFSGFGAEEDEWINVRKCVRQRSLPCEATECVAVLPGDLILCFQEGKEQALYFDARVLDAQRRRHDVRGCRCRFLVRYDHDSSEEIVPLRKVCRRPETDYRLQILHAARAAATMDAHTSPKEVKVEATSNEKSPAEQKPPKQHKMMDVNTDEVSMVSSMEQEVTPGKTVAPLPSATPETRNSSSDVVMKEAEASSVVEDDDEVQVVEKMKDGE</sequence>
<dbReference type="PANTHER" id="PTHR33827">
    <property type="entry name" value="PROTEIN SAWADEE HOMEODOMAIN HOMOLOG 2"/>
    <property type="match status" value="1"/>
</dbReference>
<dbReference type="InterPro" id="IPR039276">
    <property type="entry name" value="SHH1/2"/>
</dbReference>
<comment type="subcellular location">
    <subcellularLocation>
        <location evidence="1 2">Nucleus</location>
    </subcellularLocation>
</comment>
<keyword evidence="2" id="KW-0238">DNA-binding</keyword>
<evidence type="ECO:0000313" key="6">
    <source>
        <dbReference type="Proteomes" id="UP000275267"/>
    </source>
</evidence>
<keyword evidence="2" id="KW-0371">Homeobox</keyword>
<evidence type="ECO:0000256" key="2">
    <source>
        <dbReference type="PROSITE-ProRule" id="PRU00108"/>
    </source>
</evidence>
<dbReference type="PROSITE" id="PS50071">
    <property type="entry name" value="HOMEOBOX_2"/>
    <property type="match status" value="1"/>
</dbReference>
<evidence type="ECO:0000259" key="4">
    <source>
        <dbReference type="PROSITE" id="PS50071"/>
    </source>
</evidence>
<feature type="region of interest" description="Disordered" evidence="3">
    <location>
        <begin position="1"/>
        <end position="85"/>
    </location>
</feature>
<dbReference type="GO" id="GO:0005634">
    <property type="term" value="C:nucleus"/>
    <property type="evidence" value="ECO:0007669"/>
    <property type="project" value="UniProtKB-SubCell"/>
</dbReference>
<evidence type="ECO:0000313" key="5">
    <source>
        <dbReference type="EMBL" id="RLN35537.1"/>
    </source>
</evidence>
<feature type="region of interest" description="Disordered" evidence="3">
    <location>
        <begin position="376"/>
        <end position="476"/>
    </location>
</feature>
<dbReference type="Pfam" id="PF16719">
    <property type="entry name" value="SAWADEE"/>
    <property type="match status" value="1"/>
</dbReference>